<dbReference type="PANTHER" id="PTHR12656:SF5">
    <property type="entry name" value="TRITHORAX GROUP PROTEIN OSA"/>
    <property type="match status" value="1"/>
</dbReference>
<dbReference type="InterPro" id="IPR016024">
    <property type="entry name" value="ARM-type_fold"/>
</dbReference>
<dbReference type="GO" id="GO:0006357">
    <property type="term" value="P:regulation of transcription by RNA polymerase II"/>
    <property type="evidence" value="ECO:0007669"/>
    <property type="project" value="TreeGrafter"/>
</dbReference>
<feature type="compositionally biased region" description="Low complexity" evidence="5">
    <location>
        <begin position="740"/>
        <end position="785"/>
    </location>
</feature>
<dbReference type="GO" id="GO:0071565">
    <property type="term" value="C:nBAF complex"/>
    <property type="evidence" value="ECO:0007669"/>
    <property type="project" value="TreeGrafter"/>
</dbReference>
<dbReference type="Gene3D" id="1.25.10.10">
    <property type="entry name" value="Leucine-rich Repeat Variant"/>
    <property type="match status" value="1"/>
</dbReference>
<feature type="compositionally biased region" description="Pro residues" evidence="5">
    <location>
        <begin position="177"/>
        <end position="193"/>
    </location>
</feature>
<dbReference type="PANTHER" id="PTHR12656">
    <property type="entry name" value="BRG-1 ASSOCIATED FACTOR 250 BAF250"/>
    <property type="match status" value="1"/>
</dbReference>
<feature type="compositionally biased region" description="Polar residues" evidence="5">
    <location>
        <begin position="1356"/>
        <end position="1371"/>
    </location>
</feature>
<feature type="compositionally biased region" description="Basic and acidic residues" evidence="5">
    <location>
        <begin position="1499"/>
        <end position="1517"/>
    </location>
</feature>
<evidence type="ECO:0000256" key="3">
    <source>
        <dbReference type="ARBA" id="ARBA00022853"/>
    </source>
</evidence>
<dbReference type="GO" id="GO:0006338">
    <property type="term" value="P:chromatin remodeling"/>
    <property type="evidence" value="ECO:0007669"/>
    <property type="project" value="InterPro"/>
</dbReference>
<dbReference type="GO" id="GO:0016514">
    <property type="term" value="C:SWI/SNF complex"/>
    <property type="evidence" value="ECO:0007669"/>
    <property type="project" value="InterPro"/>
</dbReference>
<dbReference type="GO" id="GO:0003677">
    <property type="term" value="F:DNA binding"/>
    <property type="evidence" value="ECO:0007669"/>
    <property type="project" value="InterPro"/>
</dbReference>
<dbReference type="InterPro" id="IPR021906">
    <property type="entry name" value="BAF250/Osa"/>
</dbReference>
<feature type="compositionally biased region" description="Polar residues" evidence="5">
    <location>
        <begin position="119"/>
        <end position="130"/>
    </location>
</feature>
<feature type="compositionally biased region" description="Polar residues" evidence="5">
    <location>
        <begin position="691"/>
        <end position="707"/>
    </location>
</feature>
<organism evidence="7 8">
    <name type="scientific">Gryllus longicercus</name>
    <dbReference type="NCBI Taxonomy" id="2509291"/>
    <lineage>
        <taxon>Eukaryota</taxon>
        <taxon>Metazoa</taxon>
        <taxon>Ecdysozoa</taxon>
        <taxon>Arthropoda</taxon>
        <taxon>Hexapoda</taxon>
        <taxon>Insecta</taxon>
        <taxon>Pterygota</taxon>
        <taxon>Neoptera</taxon>
        <taxon>Polyneoptera</taxon>
        <taxon>Orthoptera</taxon>
        <taxon>Ensifera</taxon>
        <taxon>Gryllidea</taxon>
        <taxon>Grylloidea</taxon>
        <taxon>Gryllidae</taxon>
        <taxon>Gryllinae</taxon>
        <taxon>Gryllus</taxon>
    </lineage>
</organism>
<feature type="compositionally biased region" description="Gly residues" evidence="5">
    <location>
        <begin position="150"/>
        <end position="161"/>
    </location>
</feature>
<reference evidence="7 8" key="1">
    <citation type="submission" date="2024-03" db="EMBL/GenBank/DDBJ databases">
        <title>The genome assembly and annotation of the cricket Gryllus longicercus Weissman &amp; Gray.</title>
        <authorList>
            <person name="Szrajer S."/>
            <person name="Gray D."/>
            <person name="Ylla G."/>
        </authorList>
    </citation>
    <scope>NUCLEOTIDE SEQUENCE [LARGE SCALE GENOMIC DNA]</scope>
    <source>
        <strain evidence="7">DAG 2021-001</strain>
        <tissue evidence="7">Whole body minus gut</tissue>
    </source>
</reference>
<feature type="region of interest" description="Disordered" evidence="5">
    <location>
        <begin position="1"/>
        <end position="499"/>
    </location>
</feature>
<dbReference type="SUPFAM" id="SSF48371">
    <property type="entry name" value="ARM repeat"/>
    <property type="match status" value="1"/>
</dbReference>
<dbReference type="Proteomes" id="UP001378592">
    <property type="component" value="Unassembled WGS sequence"/>
</dbReference>
<evidence type="ECO:0000256" key="4">
    <source>
        <dbReference type="ARBA" id="ARBA00023242"/>
    </source>
</evidence>
<feature type="compositionally biased region" description="Polar residues" evidence="5">
    <location>
        <begin position="448"/>
        <end position="469"/>
    </location>
</feature>
<feature type="compositionally biased region" description="Polar residues" evidence="5">
    <location>
        <begin position="339"/>
        <end position="362"/>
    </location>
</feature>
<feature type="compositionally biased region" description="Low complexity" evidence="5">
    <location>
        <begin position="321"/>
        <end position="336"/>
    </location>
</feature>
<feature type="compositionally biased region" description="Polar residues" evidence="5">
    <location>
        <begin position="81"/>
        <end position="99"/>
    </location>
</feature>
<feature type="compositionally biased region" description="Polar residues" evidence="5">
    <location>
        <begin position="788"/>
        <end position="810"/>
    </location>
</feature>
<feature type="compositionally biased region" description="Low complexity" evidence="5">
    <location>
        <begin position="246"/>
        <end position="264"/>
    </location>
</feature>
<feature type="domain" description="ARID" evidence="6">
    <location>
        <begin position="535"/>
        <end position="629"/>
    </location>
</feature>
<feature type="compositionally biased region" description="Polar residues" evidence="5">
    <location>
        <begin position="1072"/>
        <end position="1081"/>
    </location>
</feature>
<name>A0AAN9VQ22_9ORTH</name>
<dbReference type="InterPro" id="IPR001606">
    <property type="entry name" value="ARID_dom"/>
</dbReference>
<feature type="compositionally biased region" description="Low complexity" evidence="5">
    <location>
        <begin position="965"/>
        <end position="981"/>
    </location>
</feature>
<dbReference type="GO" id="GO:0031491">
    <property type="term" value="F:nucleosome binding"/>
    <property type="evidence" value="ECO:0007669"/>
    <property type="project" value="TreeGrafter"/>
</dbReference>
<accession>A0AAN9VQ22</accession>
<dbReference type="EMBL" id="JAZDUA010000157">
    <property type="protein sequence ID" value="KAK7866045.1"/>
    <property type="molecule type" value="Genomic_DNA"/>
</dbReference>
<evidence type="ECO:0000256" key="5">
    <source>
        <dbReference type="SAM" id="MobiDB-lite"/>
    </source>
</evidence>
<evidence type="ECO:0000259" key="6">
    <source>
        <dbReference type="PROSITE" id="PS51011"/>
    </source>
</evidence>
<evidence type="ECO:0000256" key="2">
    <source>
        <dbReference type="ARBA" id="ARBA00022553"/>
    </source>
</evidence>
<proteinExistence type="predicted"/>
<dbReference type="Pfam" id="PF12031">
    <property type="entry name" value="BAF250_C"/>
    <property type="match status" value="1"/>
</dbReference>
<keyword evidence="2" id="KW-0597">Phosphoprotein</keyword>
<dbReference type="InterPro" id="IPR033388">
    <property type="entry name" value="BAF250_C"/>
</dbReference>
<dbReference type="SMART" id="SM01014">
    <property type="entry name" value="ARID"/>
    <property type="match status" value="1"/>
</dbReference>
<comment type="caution">
    <text evidence="7">The sequence shown here is derived from an EMBL/GenBank/DDBJ whole genome shotgun (WGS) entry which is preliminary data.</text>
</comment>
<feature type="compositionally biased region" description="Low complexity" evidence="5">
    <location>
        <begin position="7"/>
        <end position="18"/>
    </location>
</feature>
<feature type="region of interest" description="Disordered" evidence="5">
    <location>
        <begin position="1350"/>
        <end position="1371"/>
    </location>
</feature>
<feature type="compositionally biased region" description="Polar residues" evidence="5">
    <location>
        <begin position="823"/>
        <end position="843"/>
    </location>
</feature>
<evidence type="ECO:0000313" key="8">
    <source>
        <dbReference type="Proteomes" id="UP001378592"/>
    </source>
</evidence>
<feature type="compositionally biased region" description="Low complexity" evidence="5">
    <location>
        <begin position="938"/>
        <end position="954"/>
    </location>
</feature>
<dbReference type="SMART" id="SM00501">
    <property type="entry name" value="BRIGHT"/>
    <property type="match status" value="1"/>
</dbReference>
<keyword evidence="4" id="KW-0539">Nucleus</keyword>
<gene>
    <name evidence="7" type="ORF">R5R35_008556</name>
</gene>
<evidence type="ECO:0000313" key="7">
    <source>
        <dbReference type="EMBL" id="KAK7866045.1"/>
    </source>
</evidence>
<feature type="compositionally biased region" description="Low complexity" evidence="5">
    <location>
        <begin position="873"/>
        <end position="889"/>
    </location>
</feature>
<feature type="compositionally biased region" description="Polar residues" evidence="5">
    <location>
        <begin position="658"/>
        <end position="667"/>
    </location>
</feature>
<protein>
    <recommendedName>
        <fullName evidence="6">ARID domain-containing protein</fullName>
    </recommendedName>
</protein>
<dbReference type="PROSITE" id="PS51011">
    <property type="entry name" value="ARID"/>
    <property type="match status" value="1"/>
</dbReference>
<feature type="compositionally biased region" description="Low complexity" evidence="5">
    <location>
        <begin position="278"/>
        <end position="291"/>
    </location>
</feature>
<feature type="compositionally biased region" description="Low complexity" evidence="5">
    <location>
        <begin position="1005"/>
        <end position="1022"/>
    </location>
</feature>
<dbReference type="CDD" id="cd16865">
    <property type="entry name" value="ARID_ARID1A-like"/>
    <property type="match status" value="1"/>
</dbReference>
<dbReference type="InterPro" id="IPR011989">
    <property type="entry name" value="ARM-like"/>
</dbReference>
<dbReference type="Gene3D" id="1.10.150.60">
    <property type="entry name" value="ARID DNA-binding domain"/>
    <property type="match status" value="1"/>
</dbReference>
<keyword evidence="8" id="KW-1185">Reference proteome</keyword>
<comment type="subcellular location">
    <subcellularLocation>
        <location evidence="1">Nucleus</location>
    </subcellularLocation>
</comment>
<keyword evidence="3" id="KW-0156">Chromatin regulator</keyword>
<feature type="compositionally biased region" description="Basic and acidic residues" evidence="5">
    <location>
        <begin position="1448"/>
        <end position="1457"/>
    </location>
</feature>
<dbReference type="GO" id="GO:0045893">
    <property type="term" value="P:positive regulation of DNA-templated transcription"/>
    <property type="evidence" value="ECO:0007669"/>
    <property type="project" value="TreeGrafter"/>
</dbReference>
<feature type="compositionally biased region" description="Low complexity" evidence="5">
    <location>
        <begin position="224"/>
        <end position="238"/>
    </location>
</feature>
<dbReference type="GO" id="GO:0005654">
    <property type="term" value="C:nucleoplasm"/>
    <property type="evidence" value="ECO:0007669"/>
    <property type="project" value="TreeGrafter"/>
</dbReference>
<feature type="compositionally biased region" description="Pro residues" evidence="5">
    <location>
        <begin position="297"/>
        <end position="309"/>
    </location>
</feature>
<dbReference type="SUPFAM" id="SSF46774">
    <property type="entry name" value="ARID-like"/>
    <property type="match status" value="1"/>
</dbReference>
<evidence type="ECO:0000256" key="1">
    <source>
        <dbReference type="ARBA" id="ARBA00004123"/>
    </source>
</evidence>
<feature type="region of interest" description="Disordered" evidence="5">
    <location>
        <begin position="645"/>
        <end position="1082"/>
    </location>
</feature>
<sequence>MRPTPSPTGSTGSRSMSPAVGQQNIPMPPRPSSGQSDGSGPARMSHSPMATPGGYQQPLGPPHMHGAYKIGSHPPGIVPPTGQQMGPYTPPSQQYSQGNYVARPQGQLGNMQYGPTHGYGQQNPQGNSLGAGQYPNRPMPNHVPHSQFGGYQGWGSPGIGQGPPSNAVGTPGNQMPPKGPGPGPGPGSGPQPPSASTQGTNASTGPRSLTPPHYLKQHLQHKMSYGSSGSSIPPSAGSLQVGYGGSPSVSSNSGVGVGPSPSLGPGMGSAGGIHHHGPGSMNSPMGPPASGHLHPGMGPPAPNMGPPGPSGMGPGNPGMGPPSSGTSSSTNNSGPMAVSSPSAVLQGSQGPSVSTNAASPVPNSHHDGPMPPPITSSNSNLSHPPPAGQVPSGSHPEINSVSESPHDNGIATTTTVAGTTATNVTPATPGTVTSVVTTGPDGTPLDEGSQQSTLSNASQASGEDQNCTPKSRKDGSVVGGYHSHPPTPQSTVPSPGAASLNSVHEEYDVNSPSWPRTPASPKPDSLCKLYEMDDSHERRMWLDKLLQFMEERGTPISACPTISKNPLDLFRLYLYVKERGGFMEVCKVTKNKTWKDIAGLLGIGASSSAAYTLRKHYMKNLLAYECHFDRGGIDPQSIINQVEATSKKKGPKAVSVPSPGSSNSQDSFPAAGSSGASMDGFSYGYPPGSTPDFNTPLQRPASQTNAPSPHPGVGVPTQGPGDNISVSNPFDDVGPPGQPPGQRLGLPNSYGPSYGPAGGSPRPQGMQQGYQGQGGYSQYPQDQYGRSAPSSLGQDFNQQYSPSSSYSTNRGMYPPYGPDADRNYNQGGSTSQPSTGMQQTGTQDPYRYMPPSQPPVYPARAGYGGPPAPPSGPNNQQQPPAAYPGQQDYYRPDQVYPGGQQSASGGPGGQMYPAGPHNKSMPPPAQQPRRHPDFAKDQPQAPYPQYGQQRQPVYGWSGNNTQYRGQFPPQGPVPQGSQQWPQGPPRPSGPPGAQGSSNQWDQHRYPAAGQSAYQQPPQSQQQWVPGMATPGVGQSSPLRTPMGPRGPYRPEGKPFPISAPPGGKGHSGGMPVSSQYPAQSTPKREIVFPPDSVEATMPVLYKRKRMTRTDVSPVEAWRLMMSLRSGLLAESCWALDVLNILLFDDCTVAYFGLAHMPGLLDVLLEHFRRSLADMFDAPISSSAFSSNTDDQPDKWYHHVKVESSDVDLGSVTTPLDPEERVCILQSTANYTLLTRKGEPVKIVNKESDIFVLDNRKVWDVDGDVADENVTAELEQDPWQLATSDNSTTKYIVTCFQGEFGNVPFVRVLPHKRLLNIKGDVPNLSDSSDRFTELSVCEEAVSLKSVKAEVEQESDNASEQSLTVSKEENTNSQDCVYSASDRKNCDKKKRTNKTLSEVLSRIKKEPVEMNDLLSREIREKVEKSEIVPTIKKDEANTSDTEQNVVDMDSGSKSDKVLDSVEDGVNGISFENGTNSNNSNDSDKINDEAEGSSETTTDQMLKTEEKKCESPLPSEEPKKPVLNIRDPAGTLKRRRMSDYEDECYTRDEASLYLVTDTQDALARRCVCLSNILRNLTFVPGNEVEFAKNPTFLGLLGKLLLLHHEHPARTAKQRNYDREEDADFGDSCSSLQGESEWWWDFLHHIRENALVTAANIAGHMDLGQYPEEISRPVLDGLLHWAVCPAAHGQDPFPTVSSSLSPQRLALEALCKLCVTENNVDLVIATPPYSRLERLCAVLTKLLCRGEEQVLREFAVNLLHYLAAADSGVARTVALQSPCVSLLVAFIEQAEASALGVANQHGIGALRDNPDSMGTSLDMLRRAAGTLLHLARHPDNRPLFLQQEQRLLALVMSQILDHQVASIISRVLFQCSRSLLEHGNSYTS</sequence>
<dbReference type="GO" id="GO:0035060">
    <property type="term" value="C:brahma complex"/>
    <property type="evidence" value="ECO:0007669"/>
    <property type="project" value="InterPro"/>
</dbReference>
<dbReference type="Pfam" id="PF01388">
    <property type="entry name" value="ARID"/>
    <property type="match status" value="1"/>
</dbReference>
<feature type="compositionally biased region" description="Low complexity" evidence="5">
    <location>
        <begin position="411"/>
        <end position="443"/>
    </location>
</feature>
<feature type="region of interest" description="Disordered" evidence="5">
    <location>
        <begin position="1428"/>
        <end position="1521"/>
    </location>
</feature>
<dbReference type="InterPro" id="IPR036431">
    <property type="entry name" value="ARID_dom_sf"/>
</dbReference>